<sequence>MIKMRTRRAILAVLSSVFVGGCLGTGTSTKAEPKDQESATGANTGSPNPETRPKTPATETMMPTDDKTQTDERTPVPPAARDDLVERLPVPSPLTGDLEEIVAASDRKSAAKERRVEYRPADHSVKVMIMLQSDVELPQCYQIEVISQYQDHVTAYVHIDDLVPLSMEEDVRKVQKPLESKTHNDGEFNGTRETKTNTTNG</sequence>
<feature type="region of interest" description="Disordered" evidence="1">
    <location>
        <begin position="26"/>
        <end position="78"/>
    </location>
</feature>
<dbReference type="AlphaFoldDB" id="A0A7D5SZ94"/>
<evidence type="ECO:0008006" key="4">
    <source>
        <dbReference type="Google" id="ProtNLM"/>
    </source>
</evidence>
<feature type="compositionally biased region" description="Basic and acidic residues" evidence="1">
    <location>
        <begin position="64"/>
        <end position="78"/>
    </location>
</feature>
<gene>
    <name evidence="2" type="ORF">HZS55_06300</name>
</gene>
<feature type="compositionally biased region" description="Basic and acidic residues" evidence="1">
    <location>
        <begin position="176"/>
        <end position="195"/>
    </location>
</feature>
<dbReference type="EMBL" id="CP058910">
    <property type="protein sequence ID" value="QLH76928.1"/>
    <property type="molecule type" value="Genomic_DNA"/>
</dbReference>
<reference evidence="2 3" key="1">
    <citation type="submission" date="2020-07" db="EMBL/GenBank/DDBJ databases">
        <title>Halosimplex pelagicum sp. nov. and Halosimplex rubrum sp. nov., isolated from salted brown alga Laminaria, and emended description of the genus Halosimplex.</title>
        <authorList>
            <person name="Cui H."/>
        </authorList>
    </citation>
    <scope>NUCLEOTIDE SEQUENCE [LARGE SCALE GENOMIC DNA]</scope>
    <source>
        <strain evidence="2 3">R27</strain>
    </source>
</reference>
<dbReference type="PROSITE" id="PS51257">
    <property type="entry name" value="PROKAR_LIPOPROTEIN"/>
    <property type="match status" value="1"/>
</dbReference>
<accession>A0A7D5SZ94</accession>
<dbReference type="GeneID" id="56077457"/>
<dbReference type="RefSeq" id="WP_179910862.1">
    <property type="nucleotide sequence ID" value="NZ_CP058910.1"/>
</dbReference>
<evidence type="ECO:0000313" key="2">
    <source>
        <dbReference type="EMBL" id="QLH76928.1"/>
    </source>
</evidence>
<feature type="compositionally biased region" description="Polar residues" evidence="1">
    <location>
        <begin position="38"/>
        <end position="49"/>
    </location>
</feature>
<evidence type="ECO:0000256" key="1">
    <source>
        <dbReference type="SAM" id="MobiDB-lite"/>
    </source>
</evidence>
<protein>
    <recommendedName>
        <fullName evidence="4">Lipoprotein</fullName>
    </recommendedName>
</protein>
<organism evidence="2 3">
    <name type="scientific">Halosimplex rubrum</name>
    <dbReference type="NCBI Taxonomy" id="869889"/>
    <lineage>
        <taxon>Archaea</taxon>
        <taxon>Methanobacteriati</taxon>
        <taxon>Methanobacteriota</taxon>
        <taxon>Stenosarchaea group</taxon>
        <taxon>Halobacteria</taxon>
        <taxon>Halobacteriales</taxon>
        <taxon>Haloarculaceae</taxon>
        <taxon>Halosimplex</taxon>
    </lineage>
</organism>
<dbReference type="Proteomes" id="UP000509667">
    <property type="component" value="Chromosome"/>
</dbReference>
<feature type="region of interest" description="Disordered" evidence="1">
    <location>
        <begin position="176"/>
        <end position="201"/>
    </location>
</feature>
<name>A0A7D5SZ94_9EURY</name>
<dbReference type="OrthoDB" id="384521at2157"/>
<dbReference type="KEGG" id="hrr:HZS55_06300"/>
<keyword evidence="3" id="KW-1185">Reference proteome</keyword>
<proteinExistence type="predicted"/>
<evidence type="ECO:0000313" key="3">
    <source>
        <dbReference type="Proteomes" id="UP000509667"/>
    </source>
</evidence>